<feature type="compositionally biased region" description="Polar residues" evidence="1">
    <location>
        <begin position="43"/>
        <end position="57"/>
    </location>
</feature>
<reference evidence="2 3" key="1">
    <citation type="submission" date="2018-06" db="EMBL/GenBank/DDBJ databases">
        <title>Genomic Encyclopedia of Archaeal and Bacterial Type Strains, Phase II (KMG-II): from individual species to whole genera.</title>
        <authorList>
            <person name="Goeker M."/>
        </authorList>
    </citation>
    <scope>NUCLEOTIDE SEQUENCE [LARGE SCALE GENOMIC DNA]</scope>
    <source>
        <strain evidence="2 3">DSM 14825</strain>
    </source>
</reference>
<evidence type="ECO:0000256" key="1">
    <source>
        <dbReference type="SAM" id="MobiDB-lite"/>
    </source>
</evidence>
<evidence type="ECO:0000313" key="3">
    <source>
        <dbReference type="Proteomes" id="UP000249754"/>
    </source>
</evidence>
<organism evidence="2 3">
    <name type="scientific">Pedobacter cryoconitis</name>
    <dbReference type="NCBI Taxonomy" id="188932"/>
    <lineage>
        <taxon>Bacteria</taxon>
        <taxon>Pseudomonadati</taxon>
        <taxon>Bacteroidota</taxon>
        <taxon>Sphingobacteriia</taxon>
        <taxon>Sphingobacteriales</taxon>
        <taxon>Sphingobacteriaceae</taxon>
        <taxon>Pedobacter</taxon>
    </lineage>
</organism>
<dbReference type="AlphaFoldDB" id="A0A327STM3"/>
<dbReference type="RefSeq" id="WP_111633496.1">
    <property type="nucleotide sequence ID" value="NZ_QLLR01000006.1"/>
</dbReference>
<proteinExistence type="predicted"/>
<dbReference type="NCBIfam" id="NF038153">
    <property type="entry name" value="lant_leader_L1a"/>
    <property type="match status" value="1"/>
</dbReference>
<accession>A0A327STM3</accession>
<sequence length="63" mass="6811">MKKNKQILDVKLSFEKMTIVSLNKEELVKIKGGGYPVQEKMSDQPSSVPGNATCDQNNGGGTV</sequence>
<protein>
    <submittedName>
        <fullName evidence="2">Uncharacterized protein</fullName>
    </submittedName>
</protein>
<feature type="region of interest" description="Disordered" evidence="1">
    <location>
        <begin position="39"/>
        <end position="63"/>
    </location>
</feature>
<name>A0A327STM3_9SPHI</name>
<dbReference type="EMBL" id="QLLR01000006">
    <property type="protein sequence ID" value="RAJ32269.1"/>
    <property type="molecule type" value="Genomic_DNA"/>
</dbReference>
<dbReference type="Proteomes" id="UP000249754">
    <property type="component" value="Unassembled WGS sequence"/>
</dbReference>
<gene>
    <name evidence="2" type="ORF">LY11_01952</name>
</gene>
<dbReference type="InterPro" id="IPR058238">
    <property type="entry name" value="Lant_leader_dom"/>
</dbReference>
<evidence type="ECO:0000313" key="2">
    <source>
        <dbReference type="EMBL" id="RAJ32269.1"/>
    </source>
</evidence>
<comment type="caution">
    <text evidence="2">The sequence shown here is derived from an EMBL/GenBank/DDBJ whole genome shotgun (WGS) entry which is preliminary data.</text>
</comment>